<proteinExistence type="predicted"/>
<gene>
    <name evidence="2" type="ORF">TELCIR_20176</name>
</gene>
<reference evidence="2 3" key="1">
    <citation type="submission" date="2015-09" db="EMBL/GenBank/DDBJ databases">
        <title>Draft genome of the parasitic nematode Teladorsagia circumcincta isolate WARC Sus (inbred).</title>
        <authorList>
            <person name="Mitreva M."/>
        </authorList>
    </citation>
    <scope>NUCLEOTIDE SEQUENCE [LARGE SCALE GENOMIC DNA]</scope>
    <source>
        <strain evidence="2 3">S</strain>
    </source>
</reference>
<feature type="transmembrane region" description="Helical" evidence="1">
    <location>
        <begin position="12"/>
        <end position="31"/>
    </location>
</feature>
<keyword evidence="1" id="KW-1133">Transmembrane helix</keyword>
<protein>
    <submittedName>
        <fullName evidence="2">Uncharacterized protein</fullName>
    </submittedName>
</protein>
<dbReference type="Proteomes" id="UP000230423">
    <property type="component" value="Unassembled WGS sequence"/>
</dbReference>
<sequence length="75" mass="8916">NMSFPMRWTWTMIWFRLTMKVLLSSMVSGIMEKIRREMIGGMLYEMCMYGSGKRAMTSHRLYNPSMLVQTHSLRS</sequence>
<evidence type="ECO:0000313" key="3">
    <source>
        <dbReference type="Proteomes" id="UP000230423"/>
    </source>
</evidence>
<dbReference type="AlphaFoldDB" id="A0A2G9TM23"/>
<organism evidence="2 3">
    <name type="scientific">Teladorsagia circumcincta</name>
    <name type="common">Brown stomach worm</name>
    <name type="synonym">Ostertagia circumcincta</name>
    <dbReference type="NCBI Taxonomy" id="45464"/>
    <lineage>
        <taxon>Eukaryota</taxon>
        <taxon>Metazoa</taxon>
        <taxon>Ecdysozoa</taxon>
        <taxon>Nematoda</taxon>
        <taxon>Chromadorea</taxon>
        <taxon>Rhabditida</taxon>
        <taxon>Rhabditina</taxon>
        <taxon>Rhabditomorpha</taxon>
        <taxon>Strongyloidea</taxon>
        <taxon>Trichostrongylidae</taxon>
        <taxon>Teladorsagia</taxon>
    </lineage>
</organism>
<evidence type="ECO:0000313" key="2">
    <source>
        <dbReference type="EMBL" id="PIO58390.1"/>
    </source>
</evidence>
<evidence type="ECO:0000256" key="1">
    <source>
        <dbReference type="SAM" id="Phobius"/>
    </source>
</evidence>
<keyword evidence="3" id="KW-1185">Reference proteome</keyword>
<feature type="non-terminal residue" evidence="2">
    <location>
        <position position="1"/>
    </location>
</feature>
<feature type="non-terminal residue" evidence="2">
    <location>
        <position position="75"/>
    </location>
</feature>
<name>A0A2G9TM23_TELCI</name>
<accession>A0A2G9TM23</accession>
<keyword evidence="1" id="KW-0812">Transmembrane</keyword>
<keyword evidence="1" id="KW-0472">Membrane</keyword>
<dbReference type="EMBL" id="KZ361345">
    <property type="protein sequence ID" value="PIO58390.1"/>
    <property type="molecule type" value="Genomic_DNA"/>
</dbReference>